<dbReference type="EMBL" id="DUZY01000001">
    <property type="protein sequence ID" value="DAD21340.1"/>
    <property type="molecule type" value="Genomic_DNA"/>
</dbReference>
<dbReference type="Proteomes" id="UP000607653">
    <property type="component" value="Unassembled WGS sequence"/>
</dbReference>
<evidence type="ECO:0000313" key="2">
    <source>
        <dbReference type="Proteomes" id="UP000607653"/>
    </source>
</evidence>
<dbReference type="AlphaFoldDB" id="A0A822XLU4"/>
<keyword evidence="2" id="KW-1185">Reference proteome</keyword>
<gene>
    <name evidence="1" type="ORF">HUJ06_022803</name>
</gene>
<name>A0A822XLU4_NELNU</name>
<accession>A0A822XLU4</accession>
<reference evidence="1 2" key="1">
    <citation type="journal article" date="2020" name="Mol. Biol. Evol.">
        <title>Distinct Expression and Methylation Patterns for Genes with Different Fates following a Single Whole-Genome Duplication in Flowering Plants.</title>
        <authorList>
            <person name="Shi T."/>
            <person name="Rahmani R.S."/>
            <person name="Gugger P.F."/>
            <person name="Wang M."/>
            <person name="Li H."/>
            <person name="Zhang Y."/>
            <person name="Li Z."/>
            <person name="Wang Q."/>
            <person name="Van de Peer Y."/>
            <person name="Marchal K."/>
            <person name="Chen J."/>
        </authorList>
    </citation>
    <scope>NUCLEOTIDE SEQUENCE [LARGE SCALE GENOMIC DNA]</scope>
    <source>
        <tissue evidence="1">Leaf</tissue>
    </source>
</reference>
<evidence type="ECO:0000313" key="1">
    <source>
        <dbReference type="EMBL" id="DAD21340.1"/>
    </source>
</evidence>
<protein>
    <submittedName>
        <fullName evidence="1">Uncharacterized protein</fullName>
    </submittedName>
</protein>
<sequence>MATFKYYCVISFQKQVLCCEIGDCMDLSKWNPTILQNFLSNQTLGSKFSRITDLNNQSNGKD</sequence>
<comment type="caution">
    <text evidence="1">The sequence shown here is derived from an EMBL/GenBank/DDBJ whole genome shotgun (WGS) entry which is preliminary data.</text>
</comment>
<organism evidence="1 2">
    <name type="scientific">Nelumbo nucifera</name>
    <name type="common">Sacred lotus</name>
    <dbReference type="NCBI Taxonomy" id="4432"/>
    <lineage>
        <taxon>Eukaryota</taxon>
        <taxon>Viridiplantae</taxon>
        <taxon>Streptophyta</taxon>
        <taxon>Embryophyta</taxon>
        <taxon>Tracheophyta</taxon>
        <taxon>Spermatophyta</taxon>
        <taxon>Magnoliopsida</taxon>
        <taxon>Proteales</taxon>
        <taxon>Nelumbonaceae</taxon>
        <taxon>Nelumbo</taxon>
    </lineage>
</organism>
<proteinExistence type="predicted"/>